<reference evidence="2" key="1">
    <citation type="journal article" date="2020" name="bioRxiv">
        <title>Comparative genomics of Chlamydomonas.</title>
        <authorList>
            <person name="Craig R.J."/>
            <person name="Hasan A.R."/>
            <person name="Ness R.W."/>
            <person name="Keightley P.D."/>
        </authorList>
    </citation>
    <scope>NUCLEOTIDE SEQUENCE</scope>
    <source>
        <strain evidence="2">CCAP 11/173</strain>
    </source>
</reference>
<accession>A0A835SU52</accession>
<feature type="compositionally biased region" description="Low complexity" evidence="1">
    <location>
        <begin position="37"/>
        <end position="51"/>
    </location>
</feature>
<name>A0A835SU52_9CHLO</name>
<proteinExistence type="predicted"/>
<feature type="region of interest" description="Disordered" evidence="1">
    <location>
        <begin position="1"/>
        <end position="87"/>
    </location>
</feature>
<evidence type="ECO:0000256" key="1">
    <source>
        <dbReference type="SAM" id="MobiDB-lite"/>
    </source>
</evidence>
<organism evidence="2 3">
    <name type="scientific">Chlamydomonas schloesseri</name>
    <dbReference type="NCBI Taxonomy" id="2026947"/>
    <lineage>
        <taxon>Eukaryota</taxon>
        <taxon>Viridiplantae</taxon>
        <taxon>Chlorophyta</taxon>
        <taxon>core chlorophytes</taxon>
        <taxon>Chlorophyceae</taxon>
        <taxon>CS clade</taxon>
        <taxon>Chlamydomonadales</taxon>
        <taxon>Chlamydomonadaceae</taxon>
        <taxon>Chlamydomonas</taxon>
    </lineage>
</organism>
<evidence type="ECO:0000313" key="3">
    <source>
        <dbReference type="Proteomes" id="UP000613740"/>
    </source>
</evidence>
<protein>
    <submittedName>
        <fullName evidence="2">Uncharacterized protein</fullName>
    </submittedName>
</protein>
<keyword evidence="3" id="KW-1185">Reference proteome</keyword>
<comment type="caution">
    <text evidence="2">The sequence shown here is derived from an EMBL/GenBank/DDBJ whole genome shotgun (WGS) entry which is preliminary data.</text>
</comment>
<evidence type="ECO:0000313" key="2">
    <source>
        <dbReference type="EMBL" id="KAG2433148.1"/>
    </source>
</evidence>
<dbReference type="Proteomes" id="UP000613740">
    <property type="component" value="Unassembled WGS sequence"/>
</dbReference>
<dbReference type="EMBL" id="JAEHOD010000063">
    <property type="protein sequence ID" value="KAG2433148.1"/>
    <property type="molecule type" value="Genomic_DNA"/>
</dbReference>
<dbReference type="AlphaFoldDB" id="A0A835SU52"/>
<gene>
    <name evidence="2" type="ORF">HYH02_012692</name>
</gene>
<sequence>MATVKEEPQSSFYPADDQADETVAAAGNDVAATQHLAAAGGANGSDNANNAAEDDAGQEEQGTSSLAAEPRPKRGPKAASRGPEKRDMTLRPVEAAGDWQPAAGAALLGSDNRSRGGAPMSMVAVLAPPGAAGAARPLRLLPGVTMALDSAKSVRGAAVWQGPSGGGQWIPLEGHLNKSFPENIWLLKLSQRSRAALAAGLDHKWPGWSVLQPVLSSMQQAVYGAEGGDEVTLVILLGQFMRPTTYQSRDISSTMWHRVQLPPPGAAAGQGGAGGAAELVAQPQQAAAAAAAARPSRLAQRALVGAPAVVAATVAAAAPAVVAVAATATATAAPDHVTVVMQRIMVCSHNSTMVAVVEGAVRGAMRAHDGLLKAQEDVLRLHAAAGPSSSTAPAAAVVAEAGGGDSFERTSRIMEGLLGNQALAQQLAQDADVLAGKATYNAAVREIQKLAQQLKEVP</sequence>